<dbReference type="EMBL" id="BEZZ01014516">
    <property type="protein sequence ID" value="GCC39232.1"/>
    <property type="molecule type" value="Genomic_DNA"/>
</dbReference>
<gene>
    <name evidence="2" type="ORF">chiPu_0023033</name>
</gene>
<reference evidence="2 3" key="1">
    <citation type="journal article" date="2018" name="Nat. Ecol. Evol.">
        <title>Shark genomes provide insights into elasmobranch evolution and the origin of vertebrates.</title>
        <authorList>
            <person name="Hara Y"/>
            <person name="Yamaguchi K"/>
            <person name="Onimaru K"/>
            <person name="Kadota M"/>
            <person name="Koyanagi M"/>
            <person name="Keeley SD"/>
            <person name="Tatsumi K"/>
            <person name="Tanaka K"/>
            <person name="Motone F"/>
            <person name="Kageyama Y"/>
            <person name="Nozu R"/>
            <person name="Adachi N"/>
            <person name="Nishimura O"/>
            <person name="Nakagawa R"/>
            <person name="Tanegashima C"/>
            <person name="Kiyatake I"/>
            <person name="Matsumoto R"/>
            <person name="Murakumo K"/>
            <person name="Nishida K"/>
            <person name="Terakita A"/>
            <person name="Kuratani S"/>
            <person name="Sato K"/>
            <person name="Hyodo S Kuraku.S."/>
        </authorList>
    </citation>
    <scope>NUCLEOTIDE SEQUENCE [LARGE SCALE GENOMIC DNA]</scope>
</reference>
<feature type="region of interest" description="Disordered" evidence="1">
    <location>
        <begin position="1"/>
        <end position="39"/>
    </location>
</feature>
<dbReference type="Proteomes" id="UP000287033">
    <property type="component" value="Unassembled WGS sequence"/>
</dbReference>
<protein>
    <submittedName>
        <fullName evidence="2">Uncharacterized protein</fullName>
    </submittedName>
</protein>
<dbReference type="AlphaFoldDB" id="A0A401T9F3"/>
<evidence type="ECO:0000256" key="1">
    <source>
        <dbReference type="SAM" id="MobiDB-lite"/>
    </source>
</evidence>
<keyword evidence="3" id="KW-1185">Reference proteome</keyword>
<organism evidence="2 3">
    <name type="scientific">Chiloscyllium punctatum</name>
    <name type="common">Brownbanded bambooshark</name>
    <name type="synonym">Hemiscyllium punctatum</name>
    <dbReference type="NCBI Taxonomy" id="137246"/>
    <lineage>
        <taxon>Eukaryota</taxon>
        <taxon>Metazoa</taxon>
        <taxon>Chordata</taxon>
        <taxon>Craniata</taxon>
        <taxon>Vertebrata</taxon>
        <taxon>Chondrichthyes</taxon>
        <taxon>Elasmobranchii</taxon>
        <taxon>Galeomorphii</taxon>
        <taxon>Galeoidea</taxon>
        <taxon>Orectolobiformes</taxon>
        <taxon>Hemiscylliidae</taxon>
        <taxon>Chiloscyllium</taxon>
    </lineage>
</organism>
<accession>A0A401T9F3</accession>
<evidence type="ECO:0000313" key="2">
    <source>
        <dbReference type="EMBL" id="GCC39232.1"/>
    </source>
</evidence>
<sequence>MGAPQADSYQGTRGFKVVEGENESVSKQGKLQLPRCMKH</sequence>
<proteinExistence type="predicted"/>
<feature type="non-terminal residue" evidence="2">
    <location>
        <position position="39"/>
    </location>
</feature>
<name>A0A401T9F3_CHIPU</name>
<evidence type="ECO:0000313" key="3">
    <source>
        <dbReference type="Proteomes" id="UP000287033"/>
    </source>
</evidence>
<comment type="caution">
    <text evidence="2">The sequence shown here is derived from an EMBL/GenBank/DDBJ whole genome shotgun (WGS) entry which is preliminary data.</text>
</comment>